<gene>
    <name evidence="2" type="ORF">A0O28_0102760</name>
</gene>
<protein>
    <recommendedName>
        <fullName evidence="1">Killer toxin Kp4 domain-containing protein</fullName>
    </recommendedName>
</protein>
<dbReference type="AlphaFoldDB" id="A0A1T3CKU7"/>
<dbReference type="InterPro" id="IPR011329">
    <property type="entry name" value="Killer_tox_Kp4/SMK"/>
</dbReference>
<dbReference type="GO" id="GO:0005576">
    <property type="term" value="C:extracellular region"/>
    <property type="evidence" value="ECO:0007669"/>
    <property type="project" value="InterPro"/>
</dbReference>
<reference evidence="2 3" key="1">
    <citation type="submission" date="2016-04" db="EMBL/GenBank/DDBJ databases">
        <title>Multiple horizontal gene transfer events from other fungi enriched the ability of the initially mycotrophic fungus Trichoderma (Ascomycota) to feed on dead plant biomass.</title>
        <authorList>
            <person name="Atanasova L."/>
            <person name="Chenthamara K."/>
            <person name="Zhang J."/>
            <person name="Grujic M."/>
            <person name="Henrissat B."/>
            <person name="Kuo A."/>
            <person name="Aertz A."/>
            <person name="Salamov A."/>
            <person name="Lipzen A."/>
            <person name="Labutti K."/>
            <person name="Barry K."/>
            <person name="Miao Y."/>
            <person name="Rahimi M.J."/>
            <person name="Shen Q."/>
            <person name="Grigoriev I.V."/>
            <person name="Kubicek C.P."/>
            <person name="Druzhinina I.S."/>
        </authorList>
    </citation>
    <scope>NUCLEOTIDE SEQUENCE [LARGE SCALE GENOMIC DNA]</scope>
    <source>
        <strain evidence="2 3">NJAU 4742</strain>
    </source>
</reference>
<keyword evidence="3" id="KW-1185">Reference proteome</keyword>
<dbReference type="SUPFAM" id="SSF55221">
    <property type="entry name" value="Yeast killer toxins"/>
    <property type="match status" value="1"/>
</dbReference>
<feature type="domain" description="Killer toxin Kp4" evidence="1">
    <location>
        <begin position="48"/>
        <end position="176"/>
    </location>
</feature>
<name>A0A1T3CKU7_9HYPO</name>
<dbReference type="Gene3D" id="3.30.430.10">
    <property type="entry name" value="Killer Toxin P4, subunit A"/>
    <property type="match status" value="1"/>
</dbReference>
<sequence>MCLISHYISAQLLPPSISSVDAQLPHPSVFCAKTTSILVTMRSNSFIAAAAVVAQGVAGLGINCHGDVLCGIAYISGGRLSHLQDVFNKLDDNRKYDNGDDVACIELDSLNYNGKFTSTLCAYIQNSEGDVTGATLKSVFKELQTFGCAICGSVPLHYAKGDDDVNHGELTINLVEELPENCKVNEPCSA</sequence>
<evidence type="ECO:0000313" key="3">
    <source>
        <dbReference type="Proteomes" id="UP000191004"/>
    </source>
</evidence>
<accession>A0A1T3CKU7</accession>
<proteinExistence type="predicted"/>
<organism evidence="2 3">
    <name type="scientific">Trichoderma guizhouense</name>
    <dbReference type="NCBI Taxonomy" id="1491466"/>
    <lineage>
        <taxon>Eukaryota</taxon>
        <taxon>Fungi</taxon>
        <taxon>Dikarya</taxon>
        <taxon>Ascomycota</taxon>
        <taxon>Pezizomycotina</taxon>
        <taxon>Sordariomycetes</taxon>
        <taxon>Hypocreomycetidae</taxon>
        <taxon>Hypocreales</taxon>
        <taxon>Hypocreaceae</taxon>
        <taxon>Trichoderma</taxon>
    </lineage>
</organism>
<dbReference type="Proteomes" id="UP000191004">
    <property type="component" value="Unassembled WGS sequence"/>
</dbReference>
<dbReference type="OrthoDB" id="4177994at2759"/>
<dbReference type="EMBL" id="LVVK01000014">
    <property type="protein sequence ID" value="OPB41716.1"/>
    <property type="molecule type" value="Genomic_DNA"/>
</dbReference>
<evidence type="ECO:0000313" key="2">
    <source>
        <dbReference type="EMBL" id="OPB41716.1"/>
    </source>
</evidence>
<dbReference type="InterPro" id="IPR015131">
    <property type="entry name" value="Killer_tox_Kp4"/>
</dbReference>
<evidence type="ECO:0000259" key="1">
    <source>
        <dbReference type="Pfam" id="PF09044"/>
    </source>
</evidence>
<dbReference type="Pfam" id="PF09044">
    <property type="entry name" value="Kp4"/>
    <property type="match status" value="1"/>
</dbReference>
<comment type="caution">
    <text evidence="2">The sequence shown here is derived from an EMBL/GenBank/DDBJ whole genome shotgun (WGS) entry which is preliminary data.</text>
</comment>